<dbReference type="Gene3D" id="3.40.630.30">
    <property type="match status" value="1"/>
</dbReference>
<organism evidence="2 3">
    <name type="scientific">Chitinophaga eiseniae</name>
    <dbReference type="NCBI Taxonomy" id="634771"/>
    <lineage>
        <taxon>Bacteria</taxon>
        <taxon>Pseudomonadati</taxon>
        <taxon>Bacteroidota</taxon>
        <taxon>Chitinophagia</taxon>
        <taxon>Chitinophagales</taxon>
        <taxon>Chitinophagaceae</taxon>
        <taxon>Chitinophaga</taxon>
    </lineage>
</organism>
<dbReference type="PROSITE" id="PS51186">
    <property type="entry name" value="GNAT"/>
    <property type="match status" value="1"/>
</dbReference>
<dbReference type="AlphaFoldDB" id="A0A847SLX0"/>
<keyword evidence="3" id="KW-1185">Reference proteome</keyword>
<dbReference type="PANTHER" id="PTHR43792">
    <property type="entry name" value="GNAT FAMILY, PUTATIVE (AFU_ORTHOLOGUE AFUA_3G00765)-RELATED-RELATED"/>
    <property type="match status" value="1"/>
</dbReference>
<dbReference type="InterPro" id="IPR000182">
    <property type="entry name" value="GNAT_dom"/>
</dbReference>
<dbReference type="EMBL" id="JABAHZ010000001">
    <property type="protein sequence ID" value="NLR78149.1"/>
    <property type="molecule type" value="Genomic_DNA"/>
</dbReference>
<comment type="caution">
    <text evidence="2">The sequence shown here is derived from an EMBL/GenBank/DDBJ whole genome shotgun (WGS) entry which is preliminary data.</text>
</comment>
<accession>A0A847SLX0</accession>
<name>A0A847SLX0_9BACT</name>
<gene>
    <name evidence="2" type="ORF">HGH91_05910</name>
</gene>
<reference evidence="2 3" key="1">
    <citation type="submission" date="2020-04" db="EMBL/GenBank/DDBJ databases">
        <authorList>
            <person name="Yin C."/>
        </authorList>
    </citation>
    <scope>NUCLEOTIDE SEQUENCE [LARGE SCALE GENOMIC DNA]</scope>
    <source>
        <strain evidence="2 3">Ak56</strain>
    </source>
</reference>
<evidence type="ECO:0000313" key="3">
    <source>
        <dbReference type="Proteomes" id="UP000552864"/>
    </source>
</evidence>
<sequence>MEARSIETSRLLLRKFTIPTYQYLFQNSSDTAAMEQLGLHNQEELQAEKKKVEGGLTGFNRSFLVFQLYLKAEQRIIGRCGFHTWYLEHRRAEIGYALTDLSLQSKGLMTEALIPIIRFGFEDMGLNRIEAFVGPENTPSLLLMQKLGFTREGLLREHYMKNGQLEDSVAFSLLRREYKKPA</sequence>
<dbReference type="SUPFAM" id="SSF55729">
    <property type="entry name" value="Acyl-CoA N-acyltransferases (Nat)"/>
    <property type="match status" value="1"/>
</dbReference>
<keyword evidence="2" id="KW-0808">Transferase</keyword>
<dbReference type="Proteomes" id="UP000552864">
    <property type="component" value="Unassembled WGS sequence"/>
</dbReference>
<dbReference type="InterPro" id="IPR051531">
    <property type="entry name" value="N-acetyltransferase"/>
</dbReference>
<feature type="domain" description="N-acetyltransferase" evidence="1">
    <location>
        <begin position="11"/>
        <end position="176"/>
    </location>
</feature>
<proteinExistence type="predicted"/>
<evidence type="ECO:0000313" key="2">
    <source>
        <dbReference type="EMBL" id="NLR78149.1"/>
    </source>
</evidence>
<dbReference type="InterPro" id="IPR016181">
    <property type="entry name" value="Acyl_CoA_acyltransferase"/>
</dbReference>
<dbReference type="GO" id="GO:0016747">
    <property type="term" value="F:acyltransferase activity, transferring groups other than amino-acyl groups"/>
    <property type="evidence" value="ECO:0007669"/>
    <property type="project" value="InterPro"/>
</dbReference>
<dbReference type="RefSeq" id="WP_168737497.1">
    <property type="nucleotide sequence ID" value="NZ_JABAHZ010000001.1"/>
</dbReference>
<protein>
    <submittedName>
        <fullName evidence="2">GNAT family N-acetyltransferase</fullName>
    </submittedName>
</protein>
<dbReference type="Pfam" id="PF13302">
    <property type="entry name" value="Acetyltransf_3"/>
    <property type="match status" value="1"/>
</dbReference>
<evidence type="ECO:0000259" key="1">
    <source>
        <dbReference type="PROSITE" id="PS51186"/>
    </source>
</evidence>